<dbReference type="Gene3D" id="2.130.10.10">
    <property type="entry name" value="YVTN repeat-like/Quinoprotein amine dehydrogenase"/>
    <property type="match status" value="1"/>
</dbReference>
<name>A0AAD9KVB8_RIDPI</name>
<feature type="compositionally biased region" description="Basic and acidic residues" evidence="1">
    <location>
        <begin position="419"/>
        <end position="437"/>
    </location>
</feature>
<dbReference type="GO" id="GO:0007035">
    <property type="term" value="P:vacuolar acidification"/>
    <property type="evidence" value="ECO:0007669"/>
    <property type="project" value="TreeGrafter"/>
</dbReference>
<feature type="region of interest" description="Disordered" evidence="1">
    <location>
        <begin position="1515"/>
        <end position="1553"/>
    </location>
</feature>
<organism evidence="3 4">
    <name type="scientific">Ridgeia piscesae</name>
    <name type="common">Tubeworm</name>
    <dbReference type="NCBI Taxonomy" id="27915"/>
    <lineage>
        <taxon>Eukaryota</taxon>
        <taxon>Metazoa</taxon>
        <taxon>Spiralia</taxon>
        <taxon>Lophotrochozoa</taxon>
        <taxon>Annelida</taxon>
        <taxon>Polychaeta</taxon>
        <taxon>Sedentaria</taxon>
        <taxon>Canalipalpata</taxon>
        <taxon>Sabellida</taxon>
        <taxon>Siboglinidae</taxon>
        <taxon>Ridgeia</taxon>
    </lineage>
</organism>
<feature type="region of interest" description="Disordered" evidence="1">
    <location>
        <begin position="391"/>
        <end position="466"/>
    </location>
</feature>
<dbReference type="InterPro" id="IPR022033">
    <property type="entry name" value="Rav1p_C"/>
</dbReference>
<dbReference type="GO" id="GO:0043291">
    <property type="term" value="C:RAVE complex"/>
    <property type="evidence" value="ECO:0007669"/>
    <property type="project" value="TreeGrafter"/>
</dbReference>
<proteinExistence type="predicted"/>
<evidence type="ECO:0000256" key="1">
    <source>
        <dbReference type="SAM" id="MobiDB-lite"/>
    </source>
</evidence>
<dbReference type="Pfam" id="PF12234">
    <property type="entry name" value="Rav1p_C"/>
    <property type="match status" value="2"/>
</dbReference>
<feature type="compositionally biased region" description="Acidic residues" evidence="1">
    <location>
        <begin position="1517"/>
        <end position="1531"/>
    </location>
</feature>
<dbReference type="InterPro" id="IPR036322">
    <property type="entry name" value="WD40_repeat_dom_sf"/>
</dbReference>
<evidence type="ECO:0000313" key="4">
    <source>
        <dbReference type="Proteomes" id="UP001209878"/>
    </source>
</evidence>
<gene>
    <name evidence="3" type="ORF">NP493_564g02000</name>
</gene>
<reference evidence="3" key="1">
    <citation type="journal article" date="2023" name="Mol. Biol. Evol.">
        <title>Third-Generation Sequencing Reveals the Adaptive Role of the Epigenome in Three Deep-Sea Polychaetes.</title>
        <authorList>
            <person name="Perez M."/>
            <person name="Aroh O."/>
            <person name="Sun Y."/>
            <person name="Lan Y."/>
            <person name="Juniper S.K."/>
            <person name="Young C.R."/>
            <person name="Angers B."/>
            <person name="Qian P.Y."/>
        </authorList>
    </citation>
    <scope>NUCLEOTIDE SEQUENCE</scope>
    <source>
        <strain evidence="3">R07B-5</strain>
    </source>
</reference>
<feature type="domain" description="RAVE complex protein Rav1 C-terminal" evidence="2">
    <location>
        <begin position="1154"/>
        <end position="1426"/>
    </location>
</feature>
<protein>
    <recommendedName>
        <fullName evidence="2">RAVE complex protein Rav1 C-terminal domain-containing protein</fullName>
    </recommendedName>
</protein>
<feature type="region of interest" description="Disordered" evidence="1">
    <location>
        <begin position="2054"/>
        <end position="2097"/>
    </location>
</feature>
<dbReference type="Proteomes" id="UP001209878">
    <property type="component" value="Unassembled WGS sequence"/>
</dbReference>
<dbReference type="EMBL" id="JAODUO010000564">
    <property type="protein sequence ID" value="KAK2178049.1"/>
    <property type="molecule type" value="Genomic_DNA"/>
</dbReference>
<comment type="caution">
    <text evidence="3">The sequence shown here is derived from an EMBL/GenBank/DDBJ whole genome shotgun (WGS) entry which is preliminary data.</text>
</comment>
<feature type="compositionally biased region" description="Acidic residues" evidence="1">
    <location>
        <begin position="2054"/>
        <end position="2072"/>
    </location>
</feature>
<accession>A0AAD9KVB8</accession>
<dbReference type="InterPro" id="IPR052208">
    <property type="entry name" value="DmX-like/RAVE_component"/>
</dbReference>
<dbReference type="SMART" id="SM00320">
    <property type="entry name" value="WD40"/>
    <property type="match status" value="5"/>
</dbReference>
<keyword evidence="4" id="KW-1185">Reference proteome</keyword>
<dbReference type="PANTHER" id="PTHR13950:SF9">
    <property type="entry name" value="RABCONNECTIN-3A"/>
    <property type="match status" value="1"/>
</dbReference>
<evidence type="ECO:0000313" key="3">
    <source>
        <dbReference type="EMBL" id="KAK2178049.1"/>
    </source>
</evidence>
<dbReference type="InterPro" id="IPR015943">
    <property type="entry name" value="WD40/YVTN_repeat-like_dom_sf"/>
</dbReference>
<evidence type="ECO:0000259" key="2">
    <source>
        <dbReference type="Pfam" id="PF12234"/>
    </source>
</evidence>
<sequence>MNRHQVLTGAANSGDQCFASGSVEGVNFTAYAAGCDIVILASDFQRVQIIAGVLHDNLQVTCIDCCTDVGKKLDYKWYHTGTIETGCDIFTLSWNTEGSRLLTGGQLIQMWHCPEIDSSVEFFIHDDRMTSSSTEAELPQWSQLWYCKPATPVQQVTFSPDGLLFGTVGKNDRLLKIWYENRKVELPMSRADSISPKKEDLNFSFVYIAHPRAVRGFSWRKTSKYMPRASVANMLITSCKDNISRVWCETILPEDGLVDVLQLNPDATQNPMFNTRRHKRRFMQRLHHFRHVVHQRKGNAHNRPVVPLPSSKSVHDFHKFGVHPNSTSPGFHFHLAGCINPDTDIPMVPAMSSSRDSKKLSFVAHWLNNKELQFSHGAEKILEEMSRKSNAMENLDSGGNGTDGQTDSDEVTSDSATDTGKDKGGESASGKKPESILKRSAQNESMDSERSAMSTSSSSFGIPESKTADTLDRQIEGLLRDWHHNPDVLFSIHPVDGSFLVWVVDWLDEYNPGSFRQAQISMSSRIPHSIPLGDAKTMSSHMLLYSDYGRLNVRSAVRQSEDKSSSEDHVNASPLTASDIVYTPNVNLVSKHNNGSLNLWQINFSEMSQFSTIQCVVHVSRACGHRFQTNHVSCHPVLPLLLTTSHHNVPHADTDLPRPRYPGGKRDPGPGGFCSELILWNVEAVGPLSKSGGVTELARINSPEMSAFSNVAWLPTLLPGSGTLSSSPSALFVASDGATLRVYQAVIDARKLLSGVQVKPPPMDVSQSDSAGSLLSDADVELPVKTTFASDVNIVSLQSTACPGAILQLDRILDAEHDWQHIQMIHVFQDQLITGQESLQCGFKCQAKMEPIVDLQNMKTFEEHFYLVVIEKLSRGTSVLHMWRIVIASHSEDNPVGCYSPDVNFFQEDESGEQFHPLLSEPAVSQQTNTGRRLSIATSKVCTQTLGLPDGVQIVCATMAAGHLSSSSIYPACFAPYLISTASTDGCTRFWKCHTTSEMSDIPGVVTRHFEWAEWDMMIQKDDVSEIYVPGRPITVSCAYSGRVAIAYRMGHVRVGHGSDSKFINLYVAIYECESTGGSEWTLEDTIELKNICIANVKTDLDLAAIFGGDHHSSHDEHLMSSTKSTPAITRTSVPSATTIQCVRRSLSTQQSIDNAQLLRQEQLVHLDWVTTEDGSHILTVGVGPNIMLYAAVSSEIASASVKEMPAPNRGVLQKSKSMTVQQAVEEIRWMKIRSVELSTADGLPPLPMHISWVRDGLLVVGMDNEMHVYSQWQAHKVTQDAVAAEKSDMSDVRTLTQKKMHRVASLTNVNPVRSSKIARSMSNMALTAGLVSVASISNLNMLMEMKEEKGKKRESSILRHKPDAHKVDTDDTSMQDYGLFEAARLANPVLPQYHPKQLIELLNFGRIQRVKAILAHLLRCISGTAEMSMSYDSHKGRQRLFSAPTLTAPPGSPEMLQDEVQLDYSEISSIPPLPLYALIAADDDVPTVYTPIERTRGPKAAKKEDDHYEALFEIGGPDDELDDPFASDDETSAKSTRGSEDGSQPVHPNYFGPQQAQLLAGHLTYTHLPGLSRLDQMYLLAVADTVANAKLDVTKKHTSDNLDAGRESDQGEATDIVDDCGLRFQLAARHYIYMQNTMPMRQRAQLLQQGLSPANIVWAFHSEAEQDLLNVIPSYQRGAPMWSELKQFGVGWWIKNISTLRRLIEKLAKSAFQAKKDPLDAALFYLAMKKKNVLWGLFRSVSEERMMQFFKNDFTKDRWRKAALKNAFSLLGKQRFEHAAAFFLLGGAVDDAIEVCINKLDDMQLAIVVARLYGNDLNELVPPKLKHLLHEQCLGYDASGQNPDITNAHPDPFIRSIACWLLKDYSGALGTLLETKAGSARVDDEGDKDAYLAKPSVFNFYNYLRTHPLLIRQNLAASAGGKAVLLAGFSQKQHGGDDIVTFVDKISPVERSLYFMTAHAHFKSGCPALALEVLSKLPAVVDTGNDITTSHSGDVSVETSGISSGTIDDFGAGKSGNTADGFDWGAPKAVEITDSFDWSQPVLAPVEDELVLTFDDDDDDKDDTDEEGDPDDAQKATDDVSEDGNKTLTESVSESKKPEVGDIMAHQLKFIACLKIMMEELATLATGFEVDGGQLRYQLYVWLEKEVDVLKKLCNYGQDIDTANLPGEHDGASSDSMGNTSLFSHSHTLHEVILAEKMDFEAKLRRMAKRKHWLKTNQQLLRTLLSYSVLHGSCGGGLASVRMELILLLQELQQEKTTQQLLSPLPFPTTLPLLSSSISRAVIVNPIRHLENMTHDMLYTIVNFRDPPTLTYKLHKVMTLRNMSAALSACIYQCLCDSDDFVISRNEHYDVGMEGFTSTKVVYTDSYLMAGAHGRRRLSSASSGGDDIPNSTPGMWPGVSSLQALLARERDENQPELNMLLTEATVAVYTSLLIHSLTTYDPNLLYRLVANPFVERMWPALFGGGVKKLVRLNRTTDAQTKVAQSNDDTAKQRLKLHMKLLEAGGGSVALQENRLTFKEKFVPPEVSMLSYFMAKSCSELSMTQAESVCSSDEEEEEEELIGATSTRNSKQEHLDPRSYSWCLMRYAIVKFIHYRLLTFLPHIGIELSDLPVRSPLLQDVLTTLDRWRLLLRGRLELFAGPPEDYIPGLYVDNMTTGPAMLKYKALLEASNTPFLSTHYSALPAKRLWHYLVQQQPIQEVFIRYIFKKRQPQNDNYRKETQSTSPDDPIKIVHKEQDVIAAFCLNQVSL</sequence>
<dbReference type="SUPFAM" id="SSF50978">
    <property type="entry name" value="WD40 repeat-like"/>
    <property type="match status" value="1"/>
</dbReference>
<feature type="domain" description="RAVE complex protein Rav1 C-terminal" evidence="2">
    <location>
        <begin position="1535"/>
        <end position="1906"/>
    </location>
</feature>
<dbReference type="InterPro" id="IPR001680">
    <property type="entry name" value="WD40_rpt"/>
</dbReference>
<dbReference type="PANTHER" id="PTHR13950">
    <property type="entry name" value="RABCONNECTIN-RELATED"/>
    <property type="match status" value="1"/>
</dbReference>